<dbReference type="AlphaFoldDB" id="A0A2I0K7A7"/>
<organism evidence="2 3">
    <name type="scientific">Punica granatum</name>
    <name type="common">Pomegranate</name>
    <dbReference type="NCBI Taxonomy" id="22663"/>
    <lineage>
        <taxon>Eukaryota</taxon>
        <taxon>Viridiplantae</taxon>
        <taxon>Streptophyta</taxon>
        <taxon>Embryophyta</taxon>
        <taxon>Tracheophyta</taxon>
        <taxon>Spermatophyta</taxon>
        <taxon>Magnoliopsida</taxon>
        <taxon>eudicotyledons</taxon>
        <taxon>Gunneridae</taxon>
        <taxon>Pentapetalae</taxon>
        <taxon>rosids</taxon>
        <taxon>malvids</taxon>
        <taxon>Myrtales</taxon>
        <taxon>Lythraceae</taxon>
        <taxon>Punica</taxon>
    </lineage>
</organism>
<dbReference type="InterPro" id="IPR032567">
    <property type="entry name" value="RTL1-rel"/>
</dbReference>
<dbReference type="CDD" id="cd00303">
    <property type="entry name" value="retropepsin_like"/>
    <property type="match status" value="1"/>
</dbReference>
<comment type="caution">
    <text evidence="2">The sequence shown here is derived from an EMBL/GenBank/DDBJ whole genome shotgun (WGS) entry which is preliminary data.</text>
</comment>
<evidence type="ECO:0000313" key="3">
    <source>
        <dbReference type="Proteomes" id="UP000233551"/>
    </source>
</evidence>
<reference evidence="2 3" key="1">
    <citation type="submission" date="2017-11" db="EMBL/GenBank/DDBJ databases">
        <title>De-novo sequencing of pomegranate (Punica granatum L.) genome.</title>
        <authorList>
            <person name="Akparov Z."/>
            <person name="Amiraslanov A."/>
            <person name="Hajiyeva S."/>
            <person name="Abbasov M."/>
            <person name="Kaur K."/>
            <person name="Hamwieh A."/>
            <person name="Solovyev V."/>
            <person name="Salamov A."/>
            <person name="Braich B."/>
            <person name="Kosarev P."/>
            <person name="Mahmoud A."/>
            <person name="Hajiyev E."/>
            <person name="Babayeva S."/>
            <person name="Izzatullayeva V."/>
            <person name="Mammadov A."/>
            <person name="Mammadov A."/>
            <person name="Sharifova S."/>
            <person name="Ojaghi J."/>
            <person name="Eynullazada K."/>
            <person name="Bayramov B."/>
            <person name="Abdulazimova A."/>
            <person name="Shahmuradov I."/>
        </authorList>
    </citation>
    <scope>NUCLEOTIDE SEQUENCE [LARGE SCALE GENOMIC DNA]</scope>
    <source>
        <strain evidence="3">cv. AG2017</strain>
        <tissue evidence="2">Leaf</tissue>
    </source>
</reference>
<dbReference type="STRING" id="22663.A0A2I0K7A7"/>
<dbReference type="Pfam" id="PF13650">
    <property type="entry name" value="Asp_protease_2"/>
    <property type="match status" value="1"/>
</dbReference>
<gene>
    <name evidence="2" type="ORF">CRG98_015582</name>
</gene>
<dbReference type="Proteomes" id="UP000233551">
    <property type="component" value="Unassembled WGS sequence"/>
</dbReference>
<dbReference type="Pfam" id="PF03732">
    <property type="entry name" value="Retrotrans_gag"/>
    <property type="match status" value="1"/>
</dbReference>
<evidence type="ECO:0000313" key="2">
    <source>
        <dbReference type="EMBL" id="PKI64050.1"/>
    </source>
</evidence>
<sequence length="370" mass="41649">MLWRRFEKGLLVRFGSSEYEVANEAMNKLQQKGAFREYLGEFEMLMNTLPHWHPSALLSAFMAGLKEQIAGELRMWRPKDLQTAIKLPKRKDEQLQRARRAGGGSARSGFITATGGAGAQAVQPPSRANLGPTHRLTWEEMQRHREHNLCFNCDEKFILGHRCSRIKAMLIEVVEEDEGKAIEEPLTEETEHISIHTLTGQVNHKTMQFGGRIGQHKVQVLVDSCASLNFIGPPVAERLRLVEIEQQPFVVRVANEERLVCNRRYEGVILGVQEVEFKVTLYALPVIGVEVVLRGAVPEGTRAMEAQSIVREVTLGAQLFMVVEAMVNIVAEGGARKWIVEDMARLLAEFSEVVAEPKGLPPAREFDHRI</sequence>
<accession>A0A2I0K7A7</accession>
<dbReference type="PANTHER" id="PTHR15503">
    <property type="entry name" value="LDOC1 RELATED"/>
    <property type="match status" value="1"/>
</dbReference>
<dbReference type="EMBL" id="PGOL01000855">
    <property type="protein sequence ID" value="PKI64050.1"/>
    <property type="molecule type" value="Genomic_DNA"/>
</dbReference>
<dbReference type="InterPro" id="IPR005162">
    <property type="entry name" value="Retrotrans_gag_dom"/>
</dbReference>
<proteinExistence type="predicted"/>
<dbReference type="InterPro" id="IPR021109">
    <property type="entry name" value="Peptidase_aspartic_dom_sf"/>
</dbReference>
<protein>
    <recommendedName>
        <fullName evidence="1">Retrotransposon gag domain-containing protein</fullName>
    </recommendedName>
</protein>
<dbReference type="Gene3D" id="2.40.70.10">
    <property type="entry name" value="Acid Proteases"/>
    <property type="match status" value="1"/>
</dbReference>
<evidence type="ECO:0000259" key="1">
    <source>
        <dbReference type="Pfam" id="PF03732"/>
    </source>
</evidence>
<feature type="domain" description="Retrotransposon gag" evidence="1">
    <location>
        <begin position="3"/>
        <end position="67"/>
    </location>
</feature>
<dbReference type="PANTHER" id="PTHR15503:SF22">
    <property type="entry name" value="TRANSPOSON TY3-I GAG POLYPROTEIN"/>
    <property type="match status" value="1"/>
</dbReference>
<name>A0A2I0K7A7_PUNGR</name>
<keyword evidence="3" id="KW-1185">Reference proteome</keyword>